<comment type="similarity">
    <text evidence="1">Belongs to the protease inhibitor I9 family.</text>
</comment>
<dbReference type="SUPFAM" id="SSF54897">
    <property type="entry name" value="Protease propeptides/inhibitors"/>
    <property type="match status" value="1"/>
</dbReference>
<dbReference type="PANTHER" id="PTHR28288">
    <property type="entry name" value="PROTEASE B INHIBITOR 2"/>
    <property type="match status" value="1"/>
</dbReference>
<name>A0ABQ8FBJ1_9FUNG</name>
<dbReference type="InterPro" id="IPR037045">
    <property type="entry name" value="S8pro/Inhibitor_I9_sf"/>
</dbReference>
<feature type="domain" description="Inhibitor I9" evidence="2">
    <location>
        <begin position="6"/>
        <end position="73"/>
    </location>
</feature>
<dbReference type="InterPro" id="IPR010259">
    <property type="entry name" value="S8pro/Inhibitor_I9"/>
</dbReference>
<evidence type="ECO:0000256" key="1">
    <source>
        <dbReference type="ARBA" id="ARBA00038069"/>
    </source>
</evidence>
<keyword evidence="4" id="KW-1185">Reference proteome</keyword>
<accession>A0ABQ8FBJ1</accession>
<dbReference type="Proteomes" id="UP001648503">
    <property type="component" value="Unassembled WGS sequence"/>
</dbReference>
<evidence type="ECO:0000313" key="3">
    <source>
        <dbReference type="EMBL" id="KAH6595387.1"/>
    </source>
</evidence>
<organism evidence="3 4">
    <name type="scientific">Batrachochytrium salamandrivorans</name>
    <dbReference type="NCBI Taxonomy" id="1357716"/>
    <lineage>
        <taxon>Eukaryota</taxon>
        <taxon>Fungi</taxon>
        <taxon>Fungi incertae sedis</taxon>
        <taxon>Chytridiomycota</taxon>
        <taxon>Chytridiomycota incertae sedis</taxon>
        <taxon>Chytridiomycetes</taxon>
        <taxon>Rhizophydiales</taxon>
        <taxon>Rhizophydiales incertae sedis</taxon>
        <taxon>Batrachochytrium</taxon>
    </lineage>
</organism>
<dbReference type="Pfam" id="PF05922">
    <property type="entry name" value="Inhibitor_I9"/>
    <property type="match status" value="1"/>
</dbReference>
<gene>
    <name evidence="3" type="ORF">BASA50_005905</name>
</gene>
<protein>
    <recommendedName>
        <fullName evidence="2">Inhibitor I9 domain-containing protein</fullName>
    </recommendedName>
</protein>
<dbReference type="Gene3D" id="3.30.70.80">
    <property type="entry name" value="Peptidase S8 propeptide/proteinase inhibitor I9"/>
    <property type="match status" value="1"/>
</dbReference>
<comment type="caution">
    <text evidence="3">The sequence shown here is derived from an EMBL/GenBank/DDBJ whole genome shotgun (WGS) entry which is preliminary data.</text>
</comment>
<dbReference type="InterPro" id="IPR052471">
    <property type="entry name" value="PBI_I9"/>
</dbReference>
<dbReference type="PANTHER" id="PTHR28288:SF2">
    <property type="entry name" value="PROTEASE B INHIBITOR 2"/>
    <property type="match status" value="1"/>
</dbReference>
<dbReference type="EMBL" id="JAFCIX010000310">
    <property type="protein sequence ID" value="KAH6595387.1"/>
    <property type="molecule type" value="Genomic_DNA"/>
</dbReference>
<reference evidence="3 4" key="1">
    <citation type="submission" date="2021-02" db="EMBL/GenBank/DDBJ databases">
        <title>Variation within the Batrachochytrium salamandrivorans European outbreak.</title>
        <authorList>
            <person name="Kelly M."/>
            <person name="Pasmans F."/>
            <person name="Shea T.P."/>
            <person name="Munoz J.F."/>
            <person name="Carranza S."/>
            <person name="Cuomo C.A."/>
            <person name="Martel A."/>
        </authorList>
    </citation>
    <scope>NUCLEOTIDE SEQUENCE [LARGE SCALE GENOMIC DNA]</scope>
    <source>
        <strain evidence="3 4">AMFP18/2</strain>
    </source>
</reference>
<proteinExistence type="inferred from homology"/>
<sequence length="74" mass="8029">MSGNFIVMFKDDTPKATIDQAADEIVSKGGVINHYYDSSILGFSATLPDGYMGVLEQHECVEAVEPDGEVRTMS</sequence>
<evidence type="ECO:0000259" key="2">
    <source>
        <dbReference type="Pfam" id="PF05922"/>
    </source>
</evidence>
<evidence type="ECO:0000313" key="4">
    <source>
        <dbReference type="Proteomes" id="UP001648503"/>
    </source>
</evidence>